<evidence type="ECO:0000256" key="4">
    <source>
        <dbReference type="ARBA" id="ARBA00022723"/>
    </source>
</evidence>
<keyword evidence="3 8" id="KW-0349">Heme</keyword>
<keyword evidence="12" id="KW-1185">Reference proteome</keyword>
<keyword evidence="5 9" id="KW-0560">Oxidoreductase</keyword>
<evidence type="ECO:0000313" key="12">
    <source>
        <dbReference type="Proteomes" id="UP001175000"/>
    </source>
</evidence>
<organism evidence="11 12">
    <name type="scientific">Immersiella caudata</name>
    <dbReference type="NCBI Taxonomy" id="314043"/>
    <lineage>
        <taxon>Eukaryota</taxon>
        <taxon>Fungi</taxon>
        <taxon>Dikarya</taxon>
        <taxon>Ascomycota</taxon>
        <taxon>Pezizomycotina</taxon>
        <taxon>Sordariomycetes</taxon>
        <taxon>Sordariomycetidae</taxon>
        <taxon>Sordariales</taxon>
        <taxon>Lasiosphaeriaceae</taxon>
        <taxon>Immersiella</taxon>
    </lineage>
</organism>
<dbReference type="CDD" id="cd11051">
    <property type="entry name" value="CYP59-like"/>
    <property type="match status" value="1"/>
</dbReference>
<dbReference type="InterPro" id="IPR036396">
    <property type="entry name" value="Cyt_P450_sf"/>
</dbReference>
<evidence type="ECO:0000256" key="2">
    <source>
        <dbReference type="ARBA" id="ARBA00005179"/>
    </source>
</evidence>
<dbReference type="GO" id="GO:0004497">
    <property type="term" value="F:monooxygenase activity"/>
    <property type="evidence" value="ECO:0007669"/>
    <property type="project" value="UniProtKB-KW"/>
</dbReference>
<evidence type="ECO:0000256" key="9">
    <source>
        <dbReference type="RuleBase" id="RU000461"/>
    </source>
</evidence>
<name>A0AA39TL66_9PEZI</name>
<evidence type="ECO:0000313" key="11">
    <source>
        <dbReference type="EMBL" id="KAK0611389.1"/>
    </source>
</evidence>
<dbReference type="AlphaFoldDB" id="A0AA39TL66"/>
<dbReference type="Pfam" id="PF00067">
    <property type="entry name" value="p450"/>
    <property type="match status" value="1"/>
</dbReference>
<proteinExistence type="inferred from homology"/>
<evidence type="ECO:0000256" key="1">
    <source>
        <dbReference type="ARBA" id="ARBA00001971"/>
    </source>
</evidence>
<keyword evidence="10" id="KW-0472">Membrane</keyword>
<dbReference type="InterPro" id="IPR017972">
    <property type="entry name" value="Cyt_P450_CS"/>
</dbReference>
<feature type="binding site" description="axial binding residue" evidence="8">
    <location>
        <position position="497"/>
    </location>
    <ligand>
        <name>heme</name>
        <dbReference type="ChEBI" id="CHEBI:30413"/>
    </ligand>
    <ligandPart>
        <name>Fe</name>
        <dbReference type="ChEBI" id="CHEBI:18248"/>
    </ligandPart>
</feature>
<dbReference type="InterPro" id="IPR050121">
    <property type="entry name" value="Cytochrome_P450_monoxygenase"/>
</dbReference>
<dbReference type="InterPro" id="IPR002401">
    <property type="entry name" value="Cyt_P450_E_grp-I"/>
</dbReference>
<evidence type="ECO:0000256" key="6">
    <source>
        <dbReference type="ARBA" id="ARBA00023004"/>
    </source>
</evidence>
<dbReference type="PANTHER" id="PTHR24305">
    <property type="entry name" value="CYTOCHROME P450"/>
    <property type="match status" value="1"/>
</dbReference>
<keyword evidence="10" id="KW-1133">Transmembrane helix</keyword>
<keyword evidence="10" id="KW-0812">Transmembrane</keyword>
<dbReference type="SUPFAM" id="SSF48264">
    <property type="entry name" value="Cytochrome P450"/>
    <property type="match status" value="1"/>
</dbReference>
<comment type="cofactor">
    <cofactor evidence="1 8">
        <name>heme</name>
        <dbReference type="ChEBI" id="CHEBI:30413"/>
    </cofactor>
</comment>
<comment type="similarity">
    <text evidence="9">Belongs to the cytochrome P450 family.</text>
</comment>
<dbReference type="GO" id="GO:0016705">
    <property type="term" value="F:oxidoreductase activity, acting on paired donors, with incorporation or reduction of molecular oxygen"/>
    <property type="evidence" value="ECO:0007669"/>
    <property type="project" value="InterPro"/>
</dbReference>
<evidence type="ECO:0000256" key="10">
    <source>
        <dbReference type="SAM" id="Phobius"/>
    </source>
</evidence>
<keyword evidence="6 8" id="KW-0408">Iron</keyword>
<feature type="transmembrane region" description="Helical" evidence="10">
    <location>
        <begin position="18"/>
        <end position="38"/>
    </location>
</feature>
<keyword evidence="7 9" id="KW-0503">Monooxygenase</keyword>
<comment type="caution">
    <text evidence="11">The sequence shown here is derived from an EMBL/GenBank/DDBJ whole genome shotgun (WGS) entry which is preliminary data.</text>
</comment>
<dbReference type="PANTHER" id="PTHR24305:SF107">
    <property type="entry name" value="P450, PUTATIVE (EUROFUNG)-RELATED"/>
    <property type="match status" value="1"/>
</dbReference>
<dbReference type="EMBL" id="JAULSU010000007">
    <property type="protein sequence ID" value="KAK0611389.1"/>
    <property type="molecule type" value="Genomic_DNA"/>
</dbReference>
<evidence type="ECO:0000256" key="8">
    <source>
        <dbReference type="PIRSR" id="PIRSR602401-1"/>
    </source>
</evidence>
<dbReference type="InterPro" id="IPR001128">
    <property type="entry name" value="Cyt_P450"/>
</dbReference>
<sequence length="570" mass="63987">MNGMSAIYVPLPELGSPIAVGVGFVLAICVAQLLYRFFMVRTEFRRLKAQGVPIMSHSFLLGHLPIVAQMMKSKPRDLHWGYIPQMIVDDWKAFFPDCTACPAIIYLDVWPVGPPTVYTIDPAMSTQSIQTNHQKLQKVENMLRILHPLGQNLDILTTHGPQWRVWRSRFNPAFSSKSITALVPTILEEVVVFRDILRSKIGKDGNWGDVFTLEPLTTNLTFDVIGRAALDVRLDEQNQGPGRLQKALVDQLAQGVFEANIWTLPKRLSPIRWWKIARNNKTMRDVLLPSVYSRLESSMSTDPSKSKTIVDLAVQEFLQEDLTESSKVKVDDAFIDIVLAQLKTFIFAGHDTTSTSICWTIHCLAKFPSEAVKVRAEHDAVLGTNLEEALSRIRTSPHVLNQLPYTLAFIKETLRLFPGVGPVRGGVSDFSFEVPGAVPHPTKGFMILDAVRATSHAEHIWPRANEFLPQRFLVGPNDPLHPPKNAWHPFGLGPRGCIGQELAMAEIKVVVALVARELEIDCAWKKWDTLKGTSKDVALKETVEGHRCYQSGPNTPHTKENMPVHVRFRK</sequence>
<dbReference type="GO" id="GO:0020037">
    <property type="term" value="F:heme binding"/>
    <property type="evidence" value="ECO:0007669"/>
    <property type="project" value="InterPro"/>
</dbReference>
<dbReference type="Proteomes" id="UP001175000">
    <property type="component" value="Unassembled WGS sequence"/>
</dbReference>
<dbReference type="PROSITE" id="PS00086">
    <property type="entry name" value="CYTOCHROME_P450"/>
    <property type="match status" value="1"/>
</dbReference>
<gene>
    <name evidence="11" type="ORF">B0T14DRAFT_327084</name>
</gene>
<accession>A0AA39TL66</accession>
<keyword evidence="4 8" id="KW-0479">Metal-binding</keyword>
<evidence type="ECO:0000256" key="7">
    <source>
        <dbReference type="ARBA" id="ARBA00023033"/>
    </source>
</evidence>
<protein>
    <submittedName>
        <fullName evidence="11">Cytochrome P450</fullName>
    </submittedName>
</protein>
<reference evidence="11" key="1">
    <citation type="submission" date="2023-06" db="EMBL/GenBank/DDBJ databases">
        <title>Genome-scale phylogeny and comparative genomics of the fungal order Sordariales.</title>
        <authorList>
            <consortium name="Lawrence Berkeley National Laboratory"/>
            <person name="Hensen N."/>
            <person name="Bonometti L."/>
            <person name="Westerberg I."/>
            <person name="Brannstrom I.O."/>
            <person name="Guillou S."/>
            <person name="Cros-Aarteil S."/>
            <person name="Calhoun S."/>
            <person name="Haridas S."/>
            <person name="Kuo A."/>
            <person name="Mondo S."/>
            <person name="Pangilinan J."/>
            <person name="Riley R."/>
            <person name="Labutti K."/>
            <person name="Andreopoulos B."/>
            <person name="Lipzen A."/>
            <person name="Chen C."/>
            <person name="Yanf M."/>
            <person name="Daum C."/>
            <person name="Ng V."/>
            <person name="Clum A."/>
            <person name="Steindorff A."/>
            <person name="Ohm R."/>
            <person name="Martin F."/>
            <person name="Silar P."/>
            <person name="Natvig D."/>
            <person name="Lalanne C."/>
            <person name="Gautier V."/>
            <person name="Ament-Velasquez S.L."/>
            <person name="Kruys A."/>
            <person name="Hutchinson M.I."/>
            <person name="Powell A.J."/>
            <person name="Barry K."/>
            <person name="Miller A.N."/>
            <person name="Grigoriev I.V."/>
            <person name="Debuchy R."/>
            <person name="Gladieux P."/>
            <person name="Thoren M.H."/>
            <person name="Johannesson H."/>
        </authorList>
    </citation>
    <scope>NUCLEOTIDE SEQUENCE</scope>
    <source>
        <strain evidence="11">CBS 606.72</strain>
    </source>
</reference>
<dbReference type="Gene3D" id="1.10.630.10">
    <property type="entry name" value="Cytochrome P450"/>
    <property type="match status" value="1"/>
</dbReference>
<dbReference type="PRINTS" id="PR00385">
    <property type="entry name" value="P450"/>
</dbReference>
<comment type="pathway">
    <text evidence="2">Secondary metabolite biosynthesis.</text>
</comment>
<evidence type="ECO:0000256" key="3">
    <source>
        <dbReference type="ARBA" id="ARBA00022617"/>
    </source>
</evidence>
<dbReference type="PRINTS" id="PR00463">
    <property type="entry name" value="EP450I"/>
</dbReference>
<dbReference type="GO" id="GO:0005506">
    <property type="term" value="F:iron ion binding"/>
    <property type="evidence" value="ECO:0007669"/>
    <property type="project" value="InterPro"/>
</dbReference>
<evidence type="ECO:0000256" key="5">
    <source>
        <dbReference type="ARBA" id="ARBA00023002"/>
    </source>
</evidence>